<dbReference type="GO" id="GO:0016929">
    <property type="term" value="F:deSUMOylase activity"/>
    <property type="evidence" value="ECO:0007669"/>
    <property type="project" value="TreeGrafter"/>
</dbReference>
<proteinExistence type="inferred from homology"/>
<dbReference type="SUPFAM" id="SSF54001">
    <property type="entry name" value="Cysteine proteinases"/>
    <property type="match status" value="1"/>
</dbReference>
<reference evidence="7 8" key="1">
    <citation type="submission" date="2024-04" db="EMBL/GenBank/DDBJ databases">
        <title>The reference genome of an endangered Asteraceae, Deinandra increscens subsp. villosa, native to the Central Coast of California.</title>
        <authorList>
            <person name="Guilliams M."/>
            <person name="Hasenstab-Lehman K."/>
            <person name="Meyer R."/>
            <person name="Mcevoy S."/>
        </authorList>
    </citation>
    <scope>NUCLEOTIDE SEQUENCE [LARGE SCALE GENOMIC DNA]</scope>
    <source>
        <tissue evidence="7">Leaf</tissue>
    </source>
</reference>
<keyword evidence="8" id="KW-1185">Reference proteome</keyword>
<feature type="compositionally biased region" description="Basic and acidic residues" evidence="5">
    <location>
        <begin position="28"/>
        <end position="43"/>
    </location>
</feature>
<dbReference type="Gene3D" id="3.40.395.10">
    <property type="entry name" value="Adenoviral Proteinase, Chain A"/>
    <property type="match status" value="1"/>
</dbReference>
<evidence type="ECO:0000256" key="5">
    <source>
        <dbReference type="SAM" id="MobiDB-lite"/>
    </source>
</evidence>
<feature type="region of interest" description="Disordered" evidence="5">
    <location>
        <begin position="1"/>
        <end position="58"/>
    </location>
</feature>
<feature type="compositionally biased region" description="Polar residues" evidence="5">
    <location>
        <begin position="8"/>
        <end position="24"/>
    </location>
</feature>
<dbReference type="InterPro" id="IPR003653">
    <property type="entry name" value="Peptidase_C48_C"/>
</dbReference>
<gene>
    <name evidence="7" type="ORF">SSX86_014204</name>
</gene>
<evidence type="ECO:0000256" key="4">
    <source>
        <dbReference type="ARBA" id="ARBA00022807"/>
    </source>
</evidence>
<evidence type="ECO:0000256" key="3">
    <source>
        <dbReference type="ARBA" id="ARBA00022801"/>
    </source>
</evidence>
<dbReference type="PROSITE" id="PS50600">
    <property type="entry name" value="ULP_PROTEASE"/>
    <property type="match status" value="1"/>
</dbReference>
<evidence type="ECO:0000313" key="8">
    <source>
        <dbReference type="Proteomes" id="UP001408789"/>
    </source>
</evidence>
<feature type="domain" description="Ubiquitin-like protease family profile" evidence="6">
    <location>
        <begin position="1"/>
        <end position="189"/>
    </location>
</feature>
<dbReference type="PANTHER" id="PTHR12606">
    <property type="entry name" value="SENTRIN/SUMO-SPECIFIC PROTEASE"/>
    <property type="match status" value="1"/>
</dbReference>
<dbReference type="GO" id="GO:0006508">
    <property type="term" value="P:proteolysis"/>
    <property type="evidence" value="ECO:0007669"/>
    <property type="project" value="UniProtKB-KW"/>
</dbReference>
<evidence type="ECO:0000313" key="7">
    <source>
        <dbReference type="EMBL" id="KAK9066881.1"/>
    </source>
</evidence>
<keyword evidence="3" id="KW-0378">Hydrolase</keyword>
<evidence type="ECO:0000256" key="1">
    <source>
        <dbReference type="ARBA" id="ARBA00005234"/>
    </source>
</evidence>
<name>A0AAP0D1I2_9ASTR</name>
<dbReference type="GO" id="GO:0016926">
    <property type="term" value="P:protein desumoylation"/>
    <property type="evidence" value="ECO:0007669"/>
    <property type="project" value="TreeGrafter"/>
</dbReference>
<dbReference type="EMBL" id="JBCNJP010000015">
    <property type="protein sequence ID" value="KAK9066881.1"/>
    <property type="molecule type" value="Genomic_DNA"/>
</dbReference>
<evidence type="ECO:0000259" key="6">
    <source>
        <dbReference type="PROSITE" id="PS50600"/>
    </source>
</evidence>
<dbReference type="GO" id="GO:0005634">
    <property type="term" value="C:nucleus"/>
    <property type="evidence" value="ECO:0007669"/>
    <property type="project" value="TreeGrafter"/>
</dbReference>
<dbReference type="PANTHER" id="PTHR12606:SF151">
    <property type="entry name" value="UBIQUITIN-LIKE PROTEASE FAMILY PROFILE DOMAIN-CONTAINING PROTEIN"/>
    <property type="match status" value="1"/>
</dbReference>
<dbReference type="AlphaFoldDB" id="A0AAP0D1I2"/>
<protein>
    <recommendedName>
        <fullName evidence="6">Ubiquitin-like protease family profile domain-containing protein</fullName>
    </recommendedName>
</protein>
<evidence type="ECO:0000256" key="2">
    <source>
        <dbReference type="ARBA" id="ARBA00022670"/>
    </source>
</evidence>
<comment type="similarity">
    <text evidence="1">Belongs to the peptidase C48 family.</text>
</comment>
<dbReference type="InterPro" id="IPR038765">
    <property type="entry name" value="Papain-like_cys_pep_sf"/>
</dbReference>
<organism evidence="7 8">
    <name type="scientific">Deinandra increscens subsp. villosa</name>
    <dbReference type="NCBI Taxonomy" id="3103831"/>
    <lineage>
        <taxon>Eukaryota</taxon>
        <taxon>Viridiplantae</taxon>
        <taxon>Streptophyta</taxon>
        <taxon>Embryophyta</taxon>
        <taxon>Tracheophyta</taxon>
        <taxon>Spermatophyta</taxon>
        <taxon>Magnoliopsida</taxon>
        <taxon>eudicotyledons</taxon>
        <taxon>Gunneridae</taxon>
        <taxon>Pentapetalae</taxon>
        <taxon>asterids</taxon>
        <taxon>campanulids</taxon>
        <taxon>Asterales</taxon>
        <taxon>Asteraceae</taxon>
        <taxon>Asteroideae</taxon>
        <taxon>Heliantheae alliance</taxon>
        <taxon>Madieae</taxon>
        <taxon>Madiinae</taxon>
        <taxon>Deinandra</taxon>
    </lineage>
</organism>
<accession>A0AAP0D1I2</accession>
<sequence>MEAGDGASVTTPSIYERTGSSNGGNIPKDPRLLEAGTERRSDGDLGNPSEGPVTEGVNDVYHTPMGAVTTVAADYGDLARCLDFTLRDVDEVYVPVNMSAHWYLVAFELVNWTYTVYDSLEAPNTSSFVSEYTKELVYRFSHWLLFFDFYQARGKKTEFVEFMRLYDNVPQQVGTSDCEVWVCMFLERLTSYESVKQKHEDPKDDPIQYRQWMAKVFYDHRLWKSKHYREVVDWWMVRF</sequence>
<dbReference type="Proteomes" id="UP001408789">
    <property type="component" value="Unassembled WGS sequence"/>
</dbReference>
<keyword evidence="2" id="KW-0645">Protease</keyword>
<comment type="caution">
    <text evidence="7">The sequence shown here is derived from an EMBL/GenBank/DDBJ whole genome shotgun (WGS) entry which is preliminary data.</text>
</comment>
<keyword evidence="4" id="KW-0788">Thiol protease</keyword>
<dbReference type="Pfam" id="PF02902">
    <property type="entry name" value="Peptidase_C48"/>
    <property type="match status" value="1"/>
</dbReference>